<evidence type="ECO:0000313" key="1">
    <source>
        <dbReference type="EMBL" id="GMF04231.1"/>
    </source>
</evidence>
<proteinExistence type="predicted"/>
<comment type="caution">
    <text evidence="1">The sequence shown here is derived from an EMBL/GenBank/DDBJ whole genome shotgun (WGS) entry which is preliminary data.</text>
</comment>
<name>A0ACB5U973_AMBMO</name>
<dbReference type="Proteomes" id="UP001165064">
    <property type="component" value="Unassembled WGS sequence"/>
</dbReference>
<protein>
    <submittedName>
        <fullName evidence="1">Unnamed protein product</fullName>
    </submittedName>
</protein>
<dbReference type="EMBL" id="BSXS01013592">
    <property type="protein sequence ID" value="GMF04231.1"/>
    <property type="molecule type" value="Genomic_DNA"/>
</dbReference>
<reference evidence="1" key="1">
    <citation type="submission" date="2023-04" db="EMBL/GenBank/DDBJ databases">
        <title>Ambrosiozyma monospora NBRC 10751.</title>
        <authorList>
            <person name="Ichikawa N."/>
            <person name="Sato H."/>
            <person name="Tonouchi N."/>
        </authorList>
    </citation>
    <scope>NUCLEOTIDE SEQUENCE</scope>
    <source>
        <strain evidence="1">NBRC 10751</strain>
    </source>
</reference>
<sequence length="73" mass="7750">MIPLAQNVALYLSCSVISSEELEPLICGDVCSSFFGTSNFDNTGDEDVGFESMSGVGLEVAIAFEEFVPGESF</sequence>
<gene>
    <name evidence="1" type="ORF">Amon02_001204500</name>
</gene>
<accession>A0ACB5U973</accession>
<evidence type="ECO:0000313" key="2">
    <source>
        <dbReference type="Proteomes" id="UP001165064"/>
    </source>
</evidence>
<organism evidence="1 2">
    <name type="scientific">Ambrosiozyma monospora</name>
    <name type="common">Yeast</name>
    <name type="synonym">Endomycopsis monosporus</name>
    <dbReference type="NCBI Taxonomy" id="43982"/>
    <lineage>
        <taxon>Eukaryota</taxon>
        <taxon>Fungi</taxon>
        <taxon>Dikarya</taxon>
        <taxon>Ascomycota</taxon>
        <taxon>Saccharomycotina</taxon>
        <taxon>Pichiomycetes</taxon>
        <taxon>Pichiales</taxon>
        <taxon>Pichiaceae</taxon>
        <taxon>Ambrosiozyma</taxon>
    </lineage>
</organism>
<keyword evidence="2" id="KW-1185">Reference proteome</keyword>